<dbReference type="GO" id="GO:0007165">
    <property type="term" value="P:signal transduction"/>
    <property type="evidence" value="ECO:0007669"/>
    <property type="project" value="UniProtKB-KW"/>
</dbReference>
<dbReference type="AlphaFoldDB" id="A0A1G7J2T7"/>
<dbReference type="RefSeq" id="WP_092152708.1">
    <property type="nucleotide sequence ID" value="NZ_FNBX01000002.1"/>
</dbReference>
<feature type="domain" description="Methyl-accepting transducer" evidence="3">
    <location>
        <begin position="312"/>
        <end position="548"/>
    </location>
</feature>
<dbReference type="Pfam" id="PF00015">
    <property type="entry name" value="MCPsignal"/>
    <property type="match status" value="1"/>
</dbReference>
<evidence type="ECO:0000256" key="2">
    <source>
        <dbReference type="PROSITE-ProRule" id="PRU00284"/>
    </source>
</evidence>
<dbReference type="Proteomes" id="UP000199355">
    <property type="component" value="Unassembled WGS sequence"/>
</dbReference>
<dbReference type="InterPro" id="IPR004089">
    <property type="entry name" value="MCPsignal_dom"/>
</dbReference>
<dbReference type="OrthoDB" id="5441044at2"/>
<sequence>MKLSTKLALSFCGLIAVLLVLSAAALRNIAAMNERINEMDAVWLPSVIAIQSMNVDLNAVRADLASILSQSYVEEIRKYEKSLAVSLENIQKNYALYASLLDVHPAASDSRDKELMARIADLSKEEDAIRAKLVKNMLDGRRGPANALFNSKYRPVFDALGKTYAAAVELNVTGSREVARQAAEIGLRARNMTIALALIAVLVSLGIAWRITRSVGVQLGKDPGELAVIARRVAEGDYSLDDSSPKTGVYAHMAAMVTALKEHIATARSESAKAVAQSQKAAAALQQAEEAGAQATERAQAMREAAQGLEEVANVVSSVAARLAAQIEQSDHGAQETSQRLAEAATAMTQMNATVQEVAKNAGAASAASGDTREKAESGAAVVRRSLESIDAVQQVSVELKGDMGRLEEHAQAISRIMGVISDIADQTNLLALNAAIEAARAGEAGRGFAVVADEVRKLAEKTMASTHDVGSAIKAIQESAAQSAASADNAVARIGEATGFARQSGEALEAIVSTVETTADQVGAIAAASEEQSAASEEINRTISEVSDMSHQTAKSMTEAAQAVADLTAQTRRLMDLMGRLRAR</sequence>
<gene>
    <name evidence="4" type="ORF">SAMN05192586_102168</name>
</gene>
<keyword evidence="5" id="KW-1185">Reference proteome</keyword>
<dbReference type="GO" id="GO:0016020">
    <property type="term" value="C:membrane"/>
    <property type="evidence" value="ECO:0007669"/>
    <property type="project" value="InterPro"/>
</dbReference>
<evidence type="ECO:0000313" key="4">
    <source>
        <dbReference type="EMBL" id="SDF19186.1"/>
    </source>
</evidence>
<dbReference type="Gene3D" id="1.10.287.950">
    <property type="entry name" value="Methyl-accepting chemotaxis protein"/>
    <property type="match status" value="1"/>
</dbReference>
<dbReference type="PANTHER" id="PTHR32089:SF112">
    <property type="entry name" value="LYSOZYME-LIKE PROTEIN-RELATED"/>
    <property type="match status" value="1"/>
</dbReference>
<dbReference type="PANTHER" id="PTHR32089">
    <property type="entry name" value="METHYL-ACCEPTING CHEMOTAXIS PROTEIN MCPB"/>
    <property type="match status" value="1"/>
</dbReference>
<dbReference type="PROSITE" id="PS50111">
    <property type="entry name" value="CHEMOTAXIS_TRANSDUC_2"/>
    <property type="match status" value="1"/>
</dbReference>
<evidence type="ECO:0000313" key="5">
    <source>
        <dbReference type="Proteomes" id="UP000199355"/>
    </source>
</evidence>
<dbReference type="InterPro" id="IPR024478">
    <property type="entry name" value="HlyB_4HB_MCP"/>
</dbReference>
<dbReference type="EMBL" id="FNBX01000002">
    <property type="protein sequence ID" value="SDF19186.1"/>
    <property type="molecule type" value="Genomic_DNA"/>
</dbReference>
<organism evidence="4 5">
    <name type="scientific">Desulfovibrio legallii</name>
    <dbReference type="NCBI Taxonomy" id="571438"/>
    <lineage>
        <taxon>Bacteria</taxon>
        <taxon>Pseudomonadati</taxon>
        <taxon>Thermodesulfobacteriota</taxon>
        <taxon>Desulfovibrionia</taxon>
        <taxon>Desulfovibrionales</taxon>
        <taxon>Desulfovibrionaceae</taxon>
        <taxon>Desulfovibrio</taxon>
    </lineage>
</organism>
<reference evidence="5" key="1">
    <citation type="submission" date="2016-10" db="EMBL/GenBank/DDBJ databases">
        <authorList>
            <person name="Varghese N."/>
            <person name="Submissions S."/>
        </authorList>
    </citation>
    <scope>NUCLEOTIDE SEQUENCE [LARGE SCALE GENOMIC DNA]</scope>
    <source>
        <strain evidence="5">KHC7</strain>
    </source>
</reference>
<dbReference type="STRING" id="571438.SAMN05192586_102168"/>
<evidence type="ECO:0000256" key="1">
    <source>
        <dbReference type="ARBA" id="ARBA00023224"/>
    </source>
</evidence>
<proteinExistence type="predicted"/>
<name>A0A1G7J2T7_9BACT</name>
<evidence type="ECO:0000259" key="3">
    <source>
        <dbReference type="PROSITE" id="PS50111"/>
    </source>
</evidence>
<keyword evidence="1 2" id="KW-0807">Transducer</keyword>
<protein>
    <submittedName>
        <fullName evidence="4">Methyl-accepting chemotaxis protein</fullName>
    </submittedName>
</protein>
<dbReference type="SUPFAM" id="SSF58104">
    <property type="entry name" value="Methyl-accepting chemotaxis protein (MCP) signaling domain"/>
    <property type="match status" value="1"/>
</dbReference>
<dbReference type="SMART" id="SM00283">
    <property type="entry name" value="MA"/>
    <property type="match status" value="1"/>
</dbReference>
<accession>A0A1G7J2T7</accession>
<dbReference type="Pfam" id="PF12729">
    <property type="entry name" value="4HB_MCP_1"/>
    <property type="match status" value="1"/>
</dbReference>